<dbReference type="Gene3D" id="1.10.10.60">
    <property type="entry name" value="Homeodomain-like"/>
    <property type="match status" value="1"/>
</dbReference>
<reference evidence="15 16" key="1">
    <citation type="submission" date="2015-09" db="EMBL/GenBank/DDBJ databases">
        <title>Atta colombica WGS genome.</title>
        <authorList>
            <person name="Nygaard S."/>
            <person name="Hu H."/>
            <person name="Boomsma J."/>
            <person name="Zhang G."/>
        </authorList>
    </citation>
    <scope>NUCLEOTIDE SEQUENCE [LARGE SCALE GENOMIC DNA]</scope>
    <source>
        <strain evidence="15">Treedump-2</strain>
        <tissue evidence="15">Whole body</tissue>
    </source>
</reference>
<dbReference type="GO" id="GO:0000981">
    <property type="term" value="F:DNA-binding transcription factor activity, RNA polymerase II-specific"/>
    <property type="evidence" value="ECO:0007669"/>
    <property type="project" value="InterPro"/>
</dbReference>
<dbReference type="CDD" id="cd00086">
    <property type="entry name" value="homeodomain"/>
    <property type="match status" value="1"/>
</dbReference>
<feature type="domain" description="Paired" evidence="14">
    <location>
        <begin position="591"/>
        <end position="738"/>
    </location>
</feature>
<accession>A0A195BJ31</accession>
<keyword evidence="3" id="KW-0217">Developmental protein</keyword>
<dbReference type="Proteomes" id="UP000078540">
    <property type="component" value="Unassembled WGS sequence"/>
</dbReference>
<evidence type="ECO:0000256" key="1">
    <source>
        <dbReference type="ARBA" id="ARBA00004123"/>
    </source>
</evidence>
<dbReference type="FunFam" id="1.10.10.10:FF:000031">
    <property type="entry name" value="Paired box protein Pax-7"/>
    <property type="match status" value="2"/>
</dbReference>
<dbReference type="FunFam" id="1.10.10.60:FF:000679">
    <property type="entry name" value="Homeobox protein aristaless"/>
    <property type="match status" value="1"/>
</dbReference>
<evidence type="ECO:0000256" key="3">
    <source>
        <dbReference type="ARBA" id="ARBA00022473"/>
    </source>
</evidence>
<proteinExistence type="inferred from homology"/>
<dbReference type="InterPro" id="IPR043565">
    <property type="entry name" value="PAX_fam"/>
</dbReference>
<dbReference type="Pfam" id="PF00292">
    <property type="entry name" value="PAX"/>
    <property type="match status" value="2"/>
</dbReference>
<dbReference type="InterPro" id="IPR001356">
    <property type="entry name" value="HD"/>
</dbReference>
<evidence type="ECO:0000256" key="6">
    <source>
        <dbReference type="ARBA" id="ARBA00023125"/>
    </source>
</evidence>
<evidence type="ECO:0000256" key="10">
    <source>
        <dbReference type="PROSITE-ProRule" id="PRU00108"/>
    </source>
</evidence>
<dbReference type="InterPro" id="IPR017970">
    <property type="entry name" value="Homeobox_CS"/>
</dbReference>
<dbReference type="PROSITE" id="PS00027">
    <property type="entry name" value="HOMEOBOX_1"/>
    <property type="match status" value="1"/>
</dbReference>
<dbReference type="FunFam" id="1.10.10.10:FF:000003">
    <property type="entry name" value="Paired box protein Pax-6"/>
    <property type="match status" value="1"/>
</dbReference>
<dbReference type="AlphaFoldDB" id="A0A195BJ31"/>
<dbReference type="Pfam" id="PF00046">
    <property type="entry name" value="Homeodomain"/>
    <property type="match status" value="1"/>
</dbReference>
<dbReference type="CDD" id="cd00131">
    <property type="entry name" value="PAX"/>
    <property type="match status" value="1"/>
</dbReference>
<evidence type="ECO:0000313" key="16">
    <source>
        <dbReference type="Proteomes" id="UP000078540"/>
    </source>
</evidence>
<keyword evidence="5" id="KW-0805">Transcription regulation</keyword>
<dbReference type="InterPro" id="IPR043182">
    <property type="entry name" value="PAIRED_DNA-bd_dom"/>
</dbReference>
<feature type="DNA-binding region" description="Homeobox" evidence="10">
    <location>
        <begin position="211"/>
        <end position="270"/>
    </location>
</feature>
<evidence type="ECO:0000259" key="13">
    <source>
        <dbReference type="PROSITE" id="PS50071"/>
    </source>
</evidence>
<dbReference type="PANTHER" id="PTHR45636">
    <property type="entry name" value="PAIRED BOX PROTEIN PAX-6-RELATED-RELATED"/>
    <property type="match status" value="1"/>
</dbReference>
<dbReference type="InterPro" id="IPR009057">
    <property type="entry name" value="Homeodomain-like_sf"/>
</dbReference>
<dbReference type="InterPro" id="IPR001523">
    <property type="entry name" value="Paired_dom"/>
</dbReference>
<keyword evidence="6 10" id="KW-0238">DNA-binding</keyword>
<evidence type="ECO:0000313" key="15">
    <source>
        <dbReference type="EMBL" id="KYM84446.1"/>
    </source>
</evidence>
<comment type="subcellular location">
    <subcellularLocation>
        <location evidence="1 10 11">Nucleus</location>
    </subcellularLocation>
</comment>
<evidence type="ECO:0000256" key="2">
    <source>
        <dbReference type="ARBA" id="ARBA00005733"/>
    </source>
</evidence>
<dbReference type="PROSITE" id="PS00034">
    <property type="entry name" value="PAIRED_1"/>
    <property type="match status" value="2"/>
</dbReference>
<sequence length="776" mass="86025">MTCHYGKRFCVITFAGQGRVNQLGGVFINGRPLPNHIRLKIVEMAAAGVRPCVISRQLRVSHGCVSKILNRYQETGSIRPGVIGGSKPRVATPEVEARIEDLRRQNPGIFSWEIREKLIKDGVCDKASAPSVSSITRLLRGPANQTRPGDDLRRNHSIDGILVNSPVMNAAISCKNYFYLIYIYIHEKKTGSSGDDSDTESEPGIALKRKQRRSRTTFTGEQLEQLEAAFHRTQYPDVYTREELAQKTKLTEARVQVWFSNRRARLRKQLNSQQLNAFNMSLPFQTQHYGNGAESYQSYGQASVAAAAATTASYSQHYNYGENYYAAQQQWPRATPDNYGLFNASHYGSSNLASNLTSTNLNLGSLGGSVSPTGSNMSACMVQGGGSSSGVPVSTGMAPHVTPHSPSEAKSGYPYLGSIDSQEAHKIGKNPKFTYPIFASRNLLSHLKLSRTFKIEHSLAIFPRVLTRLQDRGVLFRRDSLDRSLRSSAFSTHGKSQKSVVTSCQGHREIIGGGGGGGEASHGLPIGRTRRIISPPTADFLHPFSLQQEEFSRVLQKKIHRPVSPLGPPGVFTALTCQDFATVLKTDLQAGQGRMNQLGGVFINGRPLPNHIRLRIVEMAAAGVRPCVISRQLRVSHGCVSKILNRYQETGSIRPGVIGGSKPRVATPEVETRIEELKRDNPGIFSWEIRDKLLRKYMKLRLYEYERQNSDFKLLLHYSGHADIFPSARIPRAIVRPLRSNVVDVFCALTRVSISLGDHAQWGFLILCTRRERRGT</sequence>
<dbReference type="GO" id="GO:0009791">
    <property type="term" value="P:post-embryonic development"/>
    <property type="evidence" value="ECO:0007669"/>
    <property type="project" value="UniProtKB-ARBA"/>
</dbReference>
<dbReference type="EMBL" id="KQ976464">
    <property type="protein sequence ID" value="KYM84446.1"/>
    <property type="molecule type" value="Genomic_DNA"/>
</dbReference>
<evidence type="ECO:0000256" key="5">
    <source>
        <dbReference type="ARBA" id="ARBA00023015"/>
    </source>
</evidence>
<keyword evidence="16" id="KW-1185">Reference proteome</keyword>
<keyword evidence="8" id="KW-0804">Transcription</keyword>
<keyword evidence="9 10" id="KW-0539">Nucleus</keyword>
<dbReference type="GO" id="GO:0005634">
    <property type="term" value="C:nucleus"/>
    <property type="evidence" value="ECO:0007669"/>
    <property type="project" value="UniProtKB-SubCell"/>
</dbReference>
<protein>
    <submittedName>
        <fullName evidence="15">Protein gooseberry-neuro</fullName>
    </submittedName>
</protein>
<feature type="domain" description="Homeobox" evidence="13">
    <location>
        <begin position="209"/>
        <end position="269"/>
    </location>
</feature>
<dbReference type="GO" id="GO:0000978">
    <property type="term" value="F:RNA polymerase II cis-regulatory region sequence-specific DNA binding"/>
    <property type="evidence" value="ECO:0007669"/>
    <property type="project" value="TreeGrafter"/>
</dbReference>
<dbReference type="GO" id="GO:0007365">
    <property type="term" value="P:periodic partitioning"/>
    <property type="evidence" value="ECO:0007669"/>
    <property type="project" value="UniProtKB-ARBA"/>
</dbReference>
<evidence type="ECO:0000256" key="9">
    <source>
        <dbReference type="ARBA" id="ARBA00023242"/>
    </source>
</evidence>
<evidence type="ECO:0000256" key="8">
    <source>
        <dbReference type="ARBA" id="ARBA00023163"/>
    </source>
</evidence>
<evidence type="ECO:0000256" key="7">
    <source>
        <dbReference type="ARBA" id="ARBA00023155"/>
    </source>
</evidence>
<dbReference type="SUPFAM" id="SSF46689">
    <property type="entry name" value="Homeodomain-like"/>
    <property type="match status" value="3"/>
</dbReference>
<feature type="domain" description="Paired" evidence="14">
    <location>
        <begin position="16"/>
        <end position="142"/>
    </location>
</feature>
<dbReference type="SMART" id="SM00389">
    <property type="entry name" value="HOX"/>
    <property type="match status" value="1"/>
</dbReference>
<dbReference type="PANTHER" id="PTHR45636:SF3">
    <property type="entry name" value="PROTEIN GOOSEBERRY-RELATED"/>
    <property type="match status" value="1"/>
</dbReference>
<feature type="region of interest" description="Disordered" evidence="12">
    <location>
        <begin position="190"/>
        <end position="218"/>
    </location>
</feature>
<gene>
    <name evidence="15" type="ORF">ALC53_05232</name>
</gene>
<keyword evidence="4" id="KW-0563">Paired box</keyword>
<name>A0A195BJ31_9HYME</name>
<dbReference type="SMART" id="SM00351">
    <property type="entry name" value="PAX"/>
    <property type="match status" value="2"/>
</dbReference>
<evidence type="ECO:0000259" key="14">
    <source>
        <dbReference type="PROSITE" id="PS51057"/>
    </source>
</evidence>
<evidence type="ECO:0000256" key="4">
    <source>
        <dbReference type="ARBA" id="ARBA00022724"/>
    </source>
</evidence>
<organism evidence="15 16">
    <name type="scientific">Atta colombica</name>
    <dbReference type="NCBI Taxonomy" id="520822"/>
    <lineage>
        <taxon>Eukaryota</taxon>
        <taxon>Metazoa</taxon>
        <taxon>Ecdysozoa</taxon>
        <taxon>Arthropoda</taxon>
        <taxon>Hexapoda</taxon>
        <taxon>Insecta</taxon>
        <taxon>Pterygota</taxon>
        <taxon>Neoptera</taxon>
        <taxon>Endopterygota</taxon>
        <taxon>Hymenoptera</taxon>
        <taxon>Apocrita</taxon>
        <taxon>Aculeata</taxon>
        <taxon>Formicoidea</taxon>
        <taxon>Formicidae</taxon>
        <taxon>Myrmicinae</taxon>
        <taxon>Atta</taxon>
    </lineage>
</organism>
<dbReference type="STRING" id="520822.A0A195BJ31"/>
<evidence type="ECO:0000256" key="12">
    <source>
        <dbReference type="SAM" id="MobiDB-lite"/>
    </source>
</evidence>
<dbReference type="PRINTS" id="PR00027">
    <property type="entry name" value="PAIREDBOX"/>
</dbReference>
<dbReference type="PROSITE" id="PS51057">
    <property type="entry name" value="PAIRED_2"/>
    <property type="match status" value="2"/>
</dbReference>
<dbReference type="Gene3D" id="1.10.10.10">
    <property type="entry name" value="Winged helix-like DNA-binding domain superfamily/Winged helix DNA-binding domain"/>
    <property type="match status" value="4"/>
</dbReference>
<dbReference type="InterPro" id="IPR036388">
    <property type="entry name" value="WH-like_DNA-bd_sf"/>
</dbReference>
<evidence type="ECO:0000256" key="11">
    <source>
        <dbReference type="RuleBase" id="RU000682"/>
    </source>
</evidence>
<dbReference type="PROSITE" id="PS50071">
    <property type="entry name" value="HOMEOBOX_2"/>
    <property type="match status" value="1"/>
</dbReference>
<keyword evidence="7 10" id="KW-0371">Homeobox</keyword>
<comment type="similarity">
    <text evidence="2">Belongs to the paired homeobox family.</text>
</comment>